<organism evidence="2 3">
    <name type="scientific">Oidiodendron maius (strain Zn)</name>
    <dbReference type="NCBI Taxonomy" id="913774"/>
    <lineage>
        <taxon>Eukaryota</taxon>
        <taxon>Fungi</taxon>
        <taxon>Dikarya</taxon>
        <taxon>Ascomycota</taxon>
        <taxon>Pezizomycotina</taxon>
        <taxon>Leotiomycetes</taxon>
        <taxon>Leotiomycetes incertae sedis</taxon>
        <taxon>Myxotrichaceae</taxon>
        <taxon>Oidiodendron</taxon>
    </lineage>
</organism>
<dbReference type="InParanoid" id="A0A0C3I1V9"/>
<proteinExistence type="predicted"/>
<dbReference type="AlphaFoldDB" id="A0A0C3I1V9"/>
<evidence type="ECO:0000256" key="1">
    <source>
        <dbReference type="SAM" id="Phobius"/>
    </source>
</evidence>
<keyword evidence="3" id="KW-1185">Reference proteome</keyword>
<gene>
    <name evidence="2" type="ORF">OIDMADRAFT_23770</name>
</gene>
<dbReference type="Proteomes" id="UP000054321">
    <property type="component" value="Unassembled WGS sequence"/>
</dbReference>
<keyword evidence="1" id="KW-1133">Transmembrane helix</keyword>
<keyword evidence="1" id="KW-0472">Membrane</keyword>
<keyword evidence="1" id="KW-0812">Transmembrane</keyword>
<name>A0A0C3I1V9_OIDMZ</name>
<accession>A0A0C3I1V9</accession>
<sequence length="552" mass="56707">MADPATFSIGDIAQYVGSATSTPTITGSVIEFTAAAQADQGVNVFLSPDLQNSIKGIMDSNCQALNSQCLQSVRDGLVNTNTQLVARQIGAIGLIGLVGAGVAAIISLFIPFIFEEHKLIPMPIKLNPSQISAATAAASATEIVIVPTSGPPVTITPKPNPPTVTGTAAPAITTFTSAIDGHQKGDVIISMPEDLANRITGFIGMASQCSDSQFNSKRVRKRQNDFGNVICASQNLVINAAPDGPFHELLVLQPQAFPWTAADAVRAMNVVIAFAQAQAANLQLTPIQAGAVGIAAFAIAWEVLINNKDLSSSNVIPASSLKGTTTTPATTATTTTTTTITCPTPQCNAGCKLIGAIAECSTSCVTPSGSCSATSSGTIKVTTTATIPWTVVANDLAVPTTSIASAAKAKCTPSNMGVNVVVAQALANKFCTSLDLSKSSSTSIQGNATGLPDPYGSSMFFNFSQTADTCYLGCNTSYTQIISALSWINGCVTTATEQSMSQPLGPDNPSVNCVSLLTGDWQNCNNGGAGGYIDAGCLRYGFAATTNPNQLP</sequence>
<dbReference type="STRING" id="913774.A0A0C3I1V9"/>
<reference evidence="3" key="2">
    <citation type="submission" date="2015-01" db="EMBL/GenBank/DDBJ databases">
        <title>Evolutionary Origins and Diversification of the Mycorrhizal Mutualists.</title>
        <authorList>
            <consortium name="DOE Joint Genome Institute"/>
            <consortium name="Mycorrhizal Genomics Consortium"/>
            <person name="Kohler A."/>
            <person name="Kuo A."/>
            <person name="Nagy L.G."/>
            <person name="Floudas D."/>
            <person name="Copeland A."/>
            <person name="Barry K.W."/>
            <person name="Cichocki N."/>
            <person name="Veneault-Fourrey C."/>
            <person name="LaButti K."/>
            <person name="Lindquist E.A."/>
            <person name="Lipzen A."/>
            <person name="Lundell T."/>
            <person name="Morin E."/>
            <person name="Murat C."/>
            <person name="Riley R."/>
            <person name="Ohm R."/>
            <person name="Sun H."/>
            <person name="Tunlid A."/>
            <person name="Henrissat B."/>
            <person name="Grigoriev I.V."/>
            <person name="Hibbett D.S."/>
            <person name="Martin F."/>
        </authorList>
    </citation>
    <scope>NUCLEOTIDE SEQUENCE [LARGE SCALE GENOMIC DNA]</scope>
    <source>
        <strain evidence="3">Zn</strain>
    </source>
</reference>
<dbReference type="EMBL" id="KN832870">
    <property type="protein sequence ID" value="KIN09045.1"/>
    <property type="molecule type" value="Genomic_DNA"/>
</dbReference>
<protein>
    <submittedName>
        <fullName evidence="2">Uncharacterized protein</fullName>
    </submittedName>
</protein>
<reference evidence="2 3" key="1">
    <citation type="submission" date="2014-04" db="EMBL/GenBank/DDBJ databases">
        <authorList>
            <consortium name="DOE Joint Genome Institute"/>
            <person name="Kuo A."/>
            <person name="Martino E."/>
            <person name="Perotto S."/>
            <person name="Kohler A."/>
            <person name="Nagy L.G."/>
            <person name="Floudas D."/>
            <person name="Copeland A."/>
            <person name="Barry K.W."/>
            <person name="Cichocki N."/>
            <person name="Veneault-Fourrey C."/>
            <person name="LaButti K."/>
            <person name="Lindquist E.A."/>
            <person name="Lipzen A."/>
            <person name="Lundell T."/>
            <person name="Morin E."/>
            <person name="Murat C."/>
            <person name="Sun H."/>
            <person name="Tunlid A."/>
            <person name="Henrissat B."/>
            <person name="Grigoriev I.V."/>
            <person name="Hibbett D.S."/>
            <person name="Martin F."/>
            <person name="Nordberg H.P."/>
            <person name="Cantor M.N."/>
            <person name="Hua S.X."/>
        </authorList>
    </citation>
    <scope>NUCLEOTIDE SEQUENCE [LARGE SCALE GENOMIC DNA]</scope>
    <source>
        <strain evidence="2 3">Zn</strain>
    </source>
</reference>
<dbReference type="HOGENOM" id="CLU_419764_0_0_1"/>
<dbReference type="OrthoDB" id="3533338at2759"/>
<evidence type="ECO:0000313" key="2">
    <source>
        <dbReference type="EMBL" id="KIN09045.1"/>
    </source>
</evidence>
<evidence type="ECO:0000313" key="3">
    <source>
        <dbReference type="Proteomes" id="UP000054321"/>
    </source>
</evidence>
<feature type="transmembrane region" description="Helical" evidence="1">
    <location>
        <begin position="91"/>
        <end position="114"/>
    </location>
</feature>